<dbReference type="Proteomes" id="UP000006878">
    <property type="component" value="Chromosome"/>
</dbReference>
<evidence type="ECO:0000313" key="2">
    <source>
        <dbReference type="EMBL" id="CBT76260.1"/>
    </source>
</evidence>
<accession>A0ABP1U338</accession>
<protein>
    <recommendedName>
        <fullName evidence="4">Helix-turn-helix domain-containing protein</fullName>
    </recommendedName>
</protein>
<feature type="compositionally biased region" description="Low complexity" evidence="1">
    <location>
        <begin position="156"/>
        <end position="168"/>
    </location>
</feature>
<keyword evidence="3" id="KW-1185">Reference proteome</keyword>
<proteinExistence type="predicted"/>
<evidence type="ECO:0000313" key="3">
    <source>
        <dbReference type="Proteomes" id="UP000006878"/>
    </source>
</evidence>
<evidence type="ECO:0000256" key="1">
    <source>
        <dbReference type="SAM" id="MobiDB-lite"/>
    </source>
</evidence>
<feature type="compositionally biased region" description="Polar residues" evidence="1">
    <location>
        <begin position="175"/>
        <end position="194"/>
    </location>
</feature>
<feature type="region of interest" description="Disordered" evidence="1">
    <location>
        <begin position="150"/>
        <end position="229"/>
    </location>
</feature>
<gene>
    <name evidence="2" type="ordered locus">AARI_20420</name>
</gene>
<evidence type="ECO:0008006" key="4">
    <source>
        <dbReference type="Google" id="ProtNLM"/>
    </source>
</evidence>
<reference evidence="3" key="1">
    <citation type="journal article" date="2010" name="PLoS ONE">
        <title>The Arthrobacter arilaitensis Re117 genome sequence reveals its genetic adaptation to the surface of cheese.</title>
        <authorList>
            <person name="Monnet C."/>
            <person name="Loux V."/>
            <person name="Gibrat J.F."/>
            <person name="Spinnler E."/>
            <person name="Barbe V."/>
            <person name="Vacherie B."/>
            <person name="Gavory F."/>
            <person name="Gourbeyre E."/>
            <person name="Siguier P."/>
            <person name="Chandler M."/>
            <person name="Elleuch R."/>
            <person name="Irlinger F."/>
            <person name="Vallaeys T."/>
        </authorList>
    </citation>
    <scope>NUCLEOTIDE SEQUENCE</scope>
    <source>
        <strain evidence="3">DSM 16368 / CIP 108037 / IAM 15318 / JCM 13566 / Re117</strain>
    </source>
</reference>
<reference evidence="3" key="2">
    <citation type="submission" date="2010-07" db="EMBL/GenBank/DDBJ databases">
        <title>Complete genome sequence of Arthrobacter arilaitensis (strain DSM 16368 / CIP 108037 / JCM 13566 / Re117).</title>
        <authorList>
            <person name="Genoscope."/>
        </authorList>
    </citation>
    <scope>NUCLEOTIDE SEQUENCE [LARGE SCALE GENOMIC DNA]</scope>
    <source>
        <strain evidence="3">DSM 16368 / CIP 108037 / IAM 15318 / JCM 13566 / Re117</strain>
    </source>
</reference>
<organism evidence="2 3">
    <name type="scientific">Glutamicibacter arilaitensis (strain DSM 16368 / CIP 108037 / IAM 15318 / JCM 13566 / NCIMB 14258 / Re117)</name>
    <name type="common">Arthrobacter arilaitensis</name>
    <dbReference type="NCBI Taxonomy" id="861360"/>
    <lineage>
        <taxon>Bacteria</taxon>
        <taxon>Bacillati</taxon>
        <taxon>Actinomycetota</taxon>
        <taxon>Actinomycetes</taxon>
        <taxon>Micrococcales</taxon>
        <taxon>Micrococcaceae</taxon>
        <taxon>Glutamicibacter</taxon>
    </lineage>
</organism>
<sequence length="299" mass="32289">MAKEITISSERLNADHPLGPLVPMERFDWERILGRCKFKPRSSAKVVGYTLATFADLKTGGNIKPGNKLIGLRAGVGKDAVINAMQTLHDIGLIHKVRNGSNFGRGGKTSEFRLTAPEGLAETYYEERNARTWDYSDQWPIETWLEQVGSSGLDNSGEQVGSSGGVSSESDKNRSVQTSEQVGSNAEQVGSNVETGRFNPTLRNQEGTILGNQIRESSAASPSATLSRSDENFAAAQDDDDFQNSTQAQYAAALDHLLTLEDHGAKLLAAVEDSNPDLSLTQRVIEAASLAQHRKGKAA</sequence>
<dbReference type="GeneID" id="303185639"/>
<feature type="compositionally biased region" description="Polar residues" evidence="1">
    <location>
        <begin position="201"/>
        <end position="227"/>
    </location>
</feature>
<dbReference type="EMBL" id="FQ311875">
    <property type="protein sequence ID" value="CBT76260.1"/>
    <property type="molecule type" value="Genomic_DNA"/>
</dbReference>
<name>A0ABP1U338_GLUAR</name>
<dbReference type="RefSeq" id="WP_013349383.1">
    <property type="nucleotide sequence ID" value="NC_014550.1"/>
</dbReference>